<dbReference type="PANTHER" id="PTHR11216">
    <property type="entry name" value="EH DOMAIN"/>
    <property type="match status" value="1"/>
</dbReference>
<dbReference type="Gene3D" id="1.10.238.10">
    <property type="entry name" value="EF-hand"/>
    <property type="match status" value="1"/>
</dbReference>
<dbReference type="SMART" id="SM00027">
    <property type="entry name" value="EH"/>
    <property type="match status" value="1"/>
</dbReference>
<dbReference type="AlphaFoldDB" id="A0A0A1TT49"/>
<evidence type="ECO:0000313" key="2">
    <source>
        <dbReference type="EMBL" id="CEJ94827.1"/>
    </source>
</evidence>
<dbReference type="PANTHER" id="PTHR11216:SF170">
    <property type="entry name" value="DYNAMIN ASSOCIATED PROTEIN 160, ISOFORM D"/>
    <property type="match status" value="1"/>
</dbReference>
<name>A0A0A1TT49_9HYPO</name>
<proteinExistence type="predicted"/>
<dbReference type="Proteomes" id="UP000039046">
    <property type="component" value="Unassembled WGS sequence"/>
</dbReference>
<dbReference type="OrthoDB" id="524326at2759"/>
<gene>
    <name evidence="2" type="ORF">VHEMI10337</name>
</gene>
<dbReference type="InterPro" id="IPR000261">
    <property type="entry name" value="EH_dom"/>
</dbReference>
<dbReference type="EMBL" id="CDHN01000007">
    <property type="protein sequence ID" value="CEJ94827.1"/>
    <property type="molecule type" value="Genomic_DNA"/>
</dbReference>
<feature type="domain" description="EH" evidence="1">
    <location>
        <begin position="30"/>
        <end position="110"/>
    </location>
</feature>
<dbReference type="GO" id="GO:0005737">
    <property type="term" value="C:cytoplasm"/>
    <property type="evidence" value="ECO:0007669"/>
    <property type="project" value="TreeGrafter"/>
</dbReference>
<dbReference type="SUPFAM" id="SSF47473">
    <property type="entry name" value="EF-hand"/>
    <property type="match status" value="1"/>
</dbReference>
<dbReference type="Pfam" id="PF12763">
    <property type="entry name" value="EH"/>
    <property type="match status" value="1"/>
</dbReference>
<dbReference type="STRING" id="1531966.A0A0A1TT49"/>
<evidence type="ECO:0000313" key="3">
    <source>
        <dbReference type="Proteomes" id="UP000039046"/>
    </source>
</evidence>
<evidence type="ECO:0000259" key="1">
    <source>
        <dbReference type="PROSITE" id="PS50031"/>
    </source>
</evidence>
<dbReference type="GO" id="GO:0005886">
    <property type="term" value="C:plasma membrane"/>
    <property type="evidence" value="ECO:0007669"/>
    <property type="project" value="TreeGrafter"/>
</dbReference>
<dbReference type="PROSITE" id="PS50031">
    <property type="entry name" value="EH"/>
    <property type="match status" value="1"/>
</dbReference>
<reference evidence="2 3" key="1">
    <citation type="journal article" date="2015" name="Genome Announc.">
        <title>Draft Genome Sequence and Gene Annotation of the Entomopathogenic Fungus Verticillium hemipterigenum.</title>
        <authorList>
            <person name="Horn F."/>
            <person name="Habel A."/>
            <person name="Scharf D.H."/>
            <person name="Dworschak J."/>
            <person name="Brakhage A.A."/>
            <person name="Guthke R."/>
            <person name="Hertweck C."/>
            <person name="Linde J."/>
        </authorList>
    </citation>
    <scope>NUCLEOTIDE SEQUENCE [LARGE SCALE GENOMIC DNA]</scope>
</reference>
<dbReference type="GO" id="GO:0016197">
    <property type="term" value="P:endosomal transport"/>
    <property type="evidence" value="ECO:0007669"/>
    <property type="project" value="TreeGrafter"/>
</dbReference>
<dbReference type="InterPro" id="IPR011992">
    <property type="entry name" value="EF-hand-dom_pair"/>
</dbReference>
<dbReference type="GO" id="GO:0006897">
    <property type="term" value="P:endocytosis"/>
    <property type="evidence" value="ECO:0007669"/>
    <property type="project" value="TreeGrafter"/>
</dbReference>
<accession>A0A0A1TT49</accession>
<dbReference type="CDD" id="cd00052">
    <property type="entry name" value="EH"/>
    <property type="match status" value="1"/>
</dbReference>
<dbReference type="HOGENOM" id="CLU_956413_0_0_1"/>
<keyword evidence="3" id="KW-1185">Reference proteome</keyword>
<sequence>MSKDYPPIVKANQTHQPPPDFRQHCAGTFAANAQGKPYLNGLEAASIFLSSGLDKTVLSNIWDQASTYKNGRFTCDEFTNAMWLIEQHKTSQIPIPPPYIPYPAPPPRPYPVAVAVQPPTVTKMDMTEPMICTGCDTGFVTNNIAYVCKACPSDKNSYCEGCNRAGKRCRHVQSASRHILERGRNLKTQDKEDELGFSYKCSKCKTKFKPDELCWHCKRCFESNLCEGCWPAREKRCRHAAKGKVQLRVVGKPASIGEILDDIGEIHDLIG</sequence>
<protein>
    <recommendedName>
        <fullName evidence="1">EH domain-containing protein</fullName>
    </recommendedName>
</protein>
<organism evidence="2 3">
    <name type="scientific">[Torrubiella] hemipterigena</name>
    <dbReference type="NCBI Taxonomy" id="1531966"/>
    <lineage>
        <taxon>Eukaryota</taxon>
        <taxon>Fungi</taxon>
        <taxon>Dikarya</taxon>
        <taxon>Ascomycota</taxon>
        <taxon>Pezizomycotina</taxon>
        <taxon>Sordariomycetes</taxon>
        <taxon>Hypocreomycetidae</taxon>
        <taxon>Hypocreales</taxon>
        <taxon>Clavicipitaceae</taxon>
        <taxon>Clavicipitaceae incertae sedis</taxon>
        <taxon>'Torrubiella' clade</taxon>
    </lineage>
</organism>